<evidence type="ECO:0000313" key="4">
    <source>
        <dbReference type="WBParaSite" id="NBR_0000395501-mRNA-1"/>
    </source>
</evidence>
<gene>
    <name evidence="2" type="ORF">NBR_LOCUS3956</name>
</gene>
<name>A0A0N4XN53_NIPBR</name>
<keyword evidence="1" id="KW-0812">Transmembrane</keyword>
<dbReference type="AlphaFoldDB" id="A0A0N4XN53"/>
<evidence type="ECO:0000313" key="3">
    <source>
        <dbReference type="Proteomes" id="UP000271162"/>
    </source>
</evidence>
<reference evidence="4" key="1">
    <citation type="submission" date="2017-02" db="UniProtKB">
        <authorList>
            <consortium name="WormBaseParasite"/>
        </authorList>
    </citation>
    <scope>IDENTIFICATION</scope>
</reference>
<dbReference type="Proteomes" id="UP000271162">
    <property type="component" value="Unassembled WGS sequence"/>
</dbReference>
<accession>A0A0N4XN53</accession>
<proteinExistence type="predicted"/>
<sequence length="90" mass="10347">MHRSVSFRCRHRIRTGVVAKLEFPLKIPGKSTNFQGNLARIATGIFFLGLQFFHISLLMIIIAKFQRIHNRRNGIVVDPQVTHVLLSPNR</sequence>
<dbReference type="WBParaSite" id="NBR_0000395501-mRNA-1">
    <property type="protein sequence ID" value="NBR_0000395501-mRNA-1"/>
    <property type="gene ID" value="NBR_0000395501"/>
</dbReference>
<keyword evidence="1" id="KW-1133">Transmembrane helix</keyword>
<keyword evidence="1" id="KW-0472">Membrane</keyword>
<dbReference type="EMBL" id="UYSL01006630">
    <property type="protein sequence ID" value="VDL67545.1"/>
    <property type="molecule type" value="Genomic_DNA"/>
</dbReference>
<feature type="transmembrane region" description="Helical" evidence="1">
    <location>
        <begin position="41"/>
        <end position="63"/>
    </location>
</feature>
<keyword evidence="3" id="KW-1185">Reference proteome</keyword>
<organism evidence="4">
    <name type="scientific">Nippostrongylus brasiliensis</name>
    <name type="common">Rat hookworm</name>
    <dbReference type="NCBI Taxonomy" id="27835"/>
    <lineage>
        <taxon>Eukaryota</taxon>
        <taxon>Metazoa</taxon>
        <taxon>Ecdysozoa</taxon>
        <taxon>Nematoda</taxon>
        <taxon>Chromadorea</taxon>
        <taxon>Rhabditida</taxon>
        <taxon>Rhabditina</taxon>
        <taxon>Rhabditomorpha</taxon>
        <taxon>Strongyloidea</taxon>
        <taxon>Heligmosomidae</taxon>
        <taxon>Nippostrongylus</taxon>
    </lineage>
</organism>
<protein>
    <submittedName>
        <fullName evidence="4">Transmembrane protein</fullName>
    </submittedName>
</protein>
<reference evidence="2 3" key="2">
    <citation type="submission" date="2018-11" db="EMBL/GenBank/DDBJ databases">
        <authorList>
            <consortium name="Pathogen Informatics"/>
        </authorList>
    </citation>
    <scope>NUCLEOTIDE SEQUENCE [LARGE SCALE GENOMIC DNA]</scope>
</reference>
<evidence type="ECO:0000313" key="2">
    <source>
        <dbReference type="EMBL" id="VDL67545.1"/>
    </source>
</evidence>
<evidence type="ECO:0000256" key="1">
    <source>
        <dbReference type="SAM" id="Phobius"/>
    </source>
</evidence>